<dbReference type="Proteomes" id="UP001183388">
    <property type="component" value="Unassembled WGS sequence"/>
</dbReference>
<dbReference type="InterPro" id="IPR052016">
    <property type="entry name" value="Bact_Sigma-Reg"/>
</dbReference>
<dbReference type="RefSeq" id="WP_311631546.1">
    <property type="nucleotide sequence ID" value="NZ_JAVREN010000024.1"/>
</dbReference>
<reference evidence="5" key="1">
    <citation type="submission" date="2023-07" db="EMBL/GenBank/DDBJ databases">
        <title>30 novel species of actinomycetes from the DSMZ collection.</title>
        <authorList>
            <person name="Nouioui I."/>
        </authorList>
    </citation>
    <scope>NUCLEOTIDE SEQUENCE [LARGE SCALE GENOMIC DNA]</scope>
    <source>
        <strain evidence="5">DSM 44917</strain>
    </source>
</reference>
<protein>
    <submittedName>
        <fullName evidence="4">PP2C family protein-serine/threonine phosphatase</fullName>
        <ecNumber evidence="4">3.1.3.16</ecNumber>
    </submittedName>
</protein>
<comment type="caution">
    <text evidence="4">The sequence shown here is derived from an EMBL/GenBank/DDBJ whole genome shotgun (WGS) entry which is preliminary data.</text>
</comment>
<evidence type="ECO:0000313" key="5">
    <source>
        <dbReference type="Proteomes" id="UP001183388"/>
    </source>
</evidence>
<keyword evidence="2" id="KW-0812">Transmembrane</keyword>
<dbReference type="EC" id="3.1.3.16" evidence="4"/>
<keyword evidence="2" id="KW-1133">Transmembrane helix</keyword>
<dbReference type="Pfam" id="PF07228">
    <property type="entry name" value="SpoIIE"/>
    <property type="match status" value="1"/>
</dbReference>
<keyword evidence="2" id="KW-0472">Membrane</keyword>
<feature type="transmembrane region" description="Helical" evidence="2">
    <location>
        <begin position="103"/>
        <end position="121"/>
    </location>
</feature>
<sequence length="406" mass="43089">MDRPVSPRRAAWMRGALRGGEPALRVRGRNVSWLLPAALLLGISAGDWNAPQDFRIITWLVLVPGLAAAVCGVAATVLFALATDVAYVLLDTSWDWQYREGPADGWLVLAGGILAVPACWLRVRARDLMMRVERAADATRLALLRPVPPGAGGLETAAVYLAADVAARVGGDFYDVQPSPHGPRVLLGDVQGKGTSAVDAAAAVLSAFREAAYYERDPAEVARRLESRMRRHNAYAAATGQHDERFATAVLLSFPGAGEDGWADLVNFGHPGPLVLGPGGRVRTLPEATGPPLGLAALAGGLPPVRRVRLAPEETLLMFTDGVTEARDGEGTFLPLGERLAAFRGEPEPGAVVDHVRRAVLRHTGDRLADDTAILAVRLPPAALRAPPDSFGGPVVGRRGMDQRVD</sequence>
<dbReference type="InterPro" id="IPR001932">
    <property type="entry name" value="PPM-type_phosphatase-like_dom"/>
</dbReference>
<dbReference type="PANTHER" id="PTHR43156">
    <property type="entry name" value="STAGE II SPORULATION PROTEIN E-RELATED"/>
    <property type="match status" value="1"/>
</dbReference>
<evidence type="ECO:0000259" key="3">
    <source>
        <dbReference type="SMART" id="SM00331"/>
    </source>
</evidence>
<dbReference type="SUPFAM" id="SSF81606">
    <property type="entry name" value="PP2C-like"/>
    <property type="match status" value="1"/>
</dbReference>
<name>A0ABU2LAM7_9ACTN</name>
<keyword evidence="1 4" id="KW-0378">Hydrolase</keyword>
<proteinExistence type="predicted"/>
<dbReference type="GO" id="GO:0004722">
    <property type="term" value="F:protein serine/threonine phosphatase activity"/>
    <property type="evidence" value="ECO:0007669"/>
    <property type="project" value="UniProtKB-EC"/>
</dbReference>
<organism evidence="4 5">
    <name type="scientific">Streptomyces boetiae</name>
    <dbReference type="NCBI Taxonomy" id="3075541"/>
    <lineage>
        <taxon>Bacteria</taxon>
        <taxon>Bacillati</taxon>
        <taxon>Actinomycetota</taxon>
        <taxon>Actinomycetes</taxon>
        <taxon>Kitasatosporales</taxon>
        <taxon>Streptomycetaceae</taxon>
        <taxon>Streptomyces</taxon>
    </lineage>
</organism>
<accession>A0ABU2LAM7</accession>
<evidence type="ECO:0000256" key="1">
    <source>
        <dbReference type="ARBA" id="ARBA00022801"/>
    </source>
</evidence>
<dbReference type="EMBL" id="JAVREN010000024">
    <property type="protein sequence ID" value="MDT0308604.1"/>
    <property type="molecule type" value="Genomic_DNA"/>
</dbReference>
<evidence type="ECO:0000313" key="4">
    <source>
        <dbReference type="EMBL" id="MDT0308604.1"/>
    </source>
</evidence>
<feature type="transmembrane region" description="Helical" evidence="2">
    <location>
        <begin position="57"/>
        <end position="83"/>
    </location>
</feature>
<dbReference type="Gene3D" id="3.60.40.10">
    <property type="entry name" value="PPM-type phosphatase domain"/>
    <property type="match status" value="1"/>
</dbReference>
<feature type="domain" description="PPM-type phosphatase" evidence="3">
    <location>
        <begin position="154"/>
        <end position="379"/>
    </location>
</feature>
<evidence type="ECO:0000256" key="2">
    <source>
        <dbReference type="SAM" id="Phobius"/>
    </source>
</evidence>
<dbReference type="InterPro" id="IPR036457">
    <property type="entry name" value="PPM-type-like_dom_sf"/>
</dbReference>
<dbReference type="SMART" id="SM00331">
    <property type="entry name" value="PP2C_SIG"/>
    <property type="match status" value="1"/>
</dbReference>
<dbReference type="PANTHER" id="PTHR43156:SF2">
    <property type="entry name" value="STAGE II SPORULATION PROTEIN E"/>
    <property type="match status" value="1"/>
</dbReference>
<gene>
    <name evidence="4" type="ORF">RM780_16795</name>
</gene>
<keyword evidence="5" id="KW-1185">Reference proteome</keyword>